<proteinExistence type="predicted"/>
<organism evidence="2 3">
    <name type="scientific">Bifidobacterium bombi DSM 19703</name>
    <dbReference type="NCBI Taxonomy" id="1341695"/>
    <lineage>
        <taxon>Bacteria</taxon>
        <taxon>Bacillati</taxon>
        <taxon>Actinomycetota</taxon>
        <taxon>Actinomycetes</taxon>
        <taxon>Bifidobacteriales</taxon>
        <taxon>Bifidobacteriaceae</taxon>
        <taxon>Bifidobacterium</taxon>
    </lineage>
</organism>
<dbReference type="EMBL" id="ATLK01000001">
    <property type="protein sequence ID" value="KFF30785.1"/>
    <property type="molecule type" value="Genomic_DNA"/>
</dbReference>
<evidence type="ECO:0000313" key="2">
    <source>
        <dbReference type="EMBL" id="KFF30785.1"/>
    </source>
</evidence>
<dbReference type="eggNOG" id="COG4823">
    <property type="taxonomic scope" value="Bacteria"/>
</dbReference>
<sequence length="244" mass="27919">MAFISAFHPVSARCAQYKNRCFPDGLNKNTTLRGNPYTKDLLRCHTHGYCIWHLWELLSFKQQTDLYDAYFKITGKTNHEHNLLFITRQMRNAAAHGNCLMTNIARPYEAKRKTKRLDTEVISAALKMCGQQMRPSTRGGSLQHQLDLLLLNNFAAVLVCHLRLVQSMAMLEHTRIELNNLSRRMQLHQKEYFGRGEGLSAPGNGEHICGFKCTVHIVRRLQQSSRAPGEKTRAESGHAMIRTL</sequence>
<dbReference type="Proteomes" id="UP000028730">
    <property type="component" value="Unassembled WGS sequence"/>
</dbReference>
<gene>
    <name evidence="2" type="ORF">BBOMB_0096</name>
</gene>
<comment type="caution">
    <text evidence="2">The sequence shown here is derived from an EMBL/GenBank/DDBJ whole genome shotgun (WGS) entry which is preliminary data.</text>
</comment>
<name>A0A080N3S9_9BIFI</name>
<evidence type="ECO:0000256" key="1">
    <source>
        <dbReference type="SAM" id="MobiDB-lite"/>
    </source>
</evidence>
<evidence type="ECO:0000313" key="3">
    <source>
        <dbReference type="Proteomes" id="UP000028730"/>
    </source>
</evidence>
<accession>A0A080N3S9</accession>
<keyword evidence="3" id="KW-1185">Reference proteome</keyword>
<protein>
    <submittedName>
        <fullName evidence="2">Putative abi-like protein</fullName>
    </submittedName>
</protein>
<reference evidence="2 3" key="1">
    <citation type="journal article" date="2014" name="Appl. Environ. Microbiol.">
        <title>Genomic encyclopedia of type strains of the genus Bifidobacterium.</title>
        <authorList>
            <person name="Milani C."/>
            <person name="Lugli G.A."/>
            <person name="Duranti S."/>
            <person name="Turroni F."/>
            <person name="Bottacini F."/>
            <person name="Mangifesta M."/>
            <person name="Sanchez B."/>
            <person name="Viappiani A."/>
            <person name="Mancabelli L."/>
            <person name="Taminiau B."/>
            <person name="Delcenserie V."/>
            <person name="Barrangou R."/>
            <person name="Margolles A."/>
            <person name="van Sinderen D."/>
            <person name="Ventura M."/>
        </authorList>
    </citation>
    <scope>NUCLEOTIDE SEQUENCE [LARGE SCALE GENOMIC DNA]</scope>
    <source>
        <strain evidence="2 3">DSM 19703</strain>
    </source>
</reference>
<dbReference type="AlphaFoldDB" id="A0A080N3S9"/>
<feature type="region of interest" description="Disordered" evidence="1">
    <location>
        <begin position="224"/>
        <end position="244"/>
    </location>
</feature>